<dbReference type="RefSeq" id="WP_126449305.1">
    <property type="nucleotide sequence ID" value="NZ_AP018553.1"/>
</dbReference>
<dbReference type="GeneID" id="38665903"/>
<proteinExistence type="predicted"/>
<protein>
    <submittedName>
        <fullName evidence="1">Uncharacterized protein</fullName>
    </submittedName>
</protein>
<name>A0A348B1F9_9CREN</name>
<dbReference type="EMBL" id="BMQS01000005">
    <property type="protein sequence ID" value="GGT92089.1"/>
    <property type="molecule type" value="Genomic_DNA"/>
</dbReference>
<dbReference type="KEGG" id="sacd:HS1genome_0400"/>
<dbReference type="Proteomes" id="UP000276741">
    <property type="component" value="Chromosome"/>
</dbReference>
<dbReference type="AlphaFoldDB" id="A0A348B1F9"/>
<reference evidence="3" key="2">
    <citation type="submission" date="2018-04" db="EMBL/GenBank/DDBJ databases">
        <title>Complete genome sequence of Sulfodiicoccus acidiphilus strain HS-1.</title>
        <authorList>
            <person name="Sakai H.D."/>
            <person name="Kurosawa N."/>
        </authorList>
    </citation>
    <scope>NUCLEOTIDE SEQUENCE [LARGE SCALE GENOMIC DNA]</scope>
    <source>
        <strain evidence="3">HS-1</strain>
    </source>
</reference>
<evidence type="ECO:0000313" key="1">
    <source>
        <dbReference type="EMBL" id="BBD72011.1"/>
    </source>
</evidence>
<dbReference type="EMBL" id="AP018553">
    <property type="protein sequence ID" value="BBD72011.1"/>
    <property type="molecule type" value="Genomic_DNA"/>
</dbReference>
<dbReference type="Proteomes" id="UP000616143">
    <property type="component" value="Unassembled WGS sequence"/>
</dbReference>
<reference evidence="2" key="4">
    <citation type="submission" date="2020-09" db="EMBL/GenBank/DDBJ databases">
        <authorList>
            <person name="Sun Q."/>
            <person name="Ohkuma M."/>
        </authorList>
    </citation>
    <scope>NUCLEOTIDE SEQUENCE</scope>
    <source>
        <strain evidence="2">JCM 31740</strain>
    </source>
</reference>
<reference evidence="1" key="3">
    <citation type="journal article" date="2019" name="BMC Res. Notes">
        <title>Complete genome sequence of the Sulfodiicoccus acidiphilus strain HS-1T, the first crenarchaeon that lacks polB3, isolated from an acidic hot spring in Ohwaku-dani, Hakone, Japan.</title>
        <authorList>
            <person name="Sakai H.D."/>
            <person name="Kurosawa N."/>
        </authorList>
    </citation>
    <scope>NUCLEOTIDE SEQUENCE</scope>
    <source>
        <strain evidence="1">HS-1</strain>
    </source>
</reference>
<accession>A0A348B1F9</accession>
<keyword evidence="3" id="KW-1185">Reference proteome</keyword>
<evidence type="ECO:0000313" key="2">
    <source>
        <dbReference type="EMBL" id="GGT92089.1"/>
    </source>
</evidence>
<reference evidence="2" key="1">
    <citation type="journal article" date="2014" name="Int. J. Syst. Evol. Microbiol.">
        <title>Complete genome sequence of Corynebacterium casei LMG S-19264T (=DSM 44701T), isolated from a smear-ripened cheese.</title>
        <authorList>
            <consortium name="US DOE Joint Genome Institute (JGI-PGF)"/>
            <person name="Walter F."/>
            <person name="Albersmeier A."/>
            <person name="Kalinowski J."/>
            <person name="Ruckert C."/>
        </authorList>
    </citation>
    <scope>NUCLEOTIDE SEQUENCE</scope>
    <source>
        <strain evidence="2">JCM 31740</strain>
    </source>
</reference>
<dbReference type="OrthoDB" id="32976at2157"/>
<gene>
    <name evidence="2" type="ORF">GCM10007116_07380</name>
    <name evidence="1" type="ORF">HS1genome_0400</name>
</gene>
<organism evidence="1 3">
    <name type="scientific">Sulfodiicoccus acidiphilus</name>
    <dbReference type="NCBI Taxonomy" id="1670455"/>
    <lineage>
        <taxon>Archaea</taxon>
        <taxon>Thermoproteota</taxon>
        <taxon>Thermoprotei</taxon>
        <taxon>Sulfolobales</taxon>
        <taxon>Sulfolobaceae</taxon>
        <taxon>Sulfodiicoccus</taxon>
    </lineage>
</organism>
<evidence type="ECO:0000313" key="3">
    <source>
        <dbReference type="Proteomes" id="UP000276741"/>
    </source>
</evidence>
<sequence>MIKHVEWTRHGLTEPQLTVMIYKKVEDGKVVAGYRIMYYRNTILVVYEDDRLSGGEVVDMATASTYKLAELIDKYYDRGDDLVITGEPRIGEEVLEKVPER</sequence>